<comment type="caution">
    <text evidence="3">The sequence shown here is derived from an EMBL/GenBank/DDBJ whole genome shotgun (WGS) entry which is preliminary data.</text>
</comment>
<evidence type="ECO:0000313" key="4">
    <source>
        <dbReference type="Proteomes" id="UP001422074"/>
    </source>
</evidence>
<dbReference type="Proteomes" id="UP001422074">
    <property type="component" value="Unassembled WGS sequence"/>
</dbReference>
<keyword evidence="4" id="KW-1185">Reference proteome</keyword>
<reference evidence="3 4" key="1">
    <citation type="submission" date="2024-05" db="EMBL/GenBank/DDBJ databases">
        <title>Sinomonas sp. nov., isolated from a waste landfill.</title>
        <authorList>
            <person name="Zhao Y."/>
        </authorList>
    </citation>
    <scope>NUCLEOTIDE SEQUENCE [LARGE SCALE GENOMIC DNA]</scope>
    <source>
        <strain evidence="3 4">CCTCC AB2014300</strain>
    </source>
</reference>
<dbReference type="EMBL" id="JBDFRB010000018">
    <property type="protein sequence ID" value="MEN2745778.1"/>
    <property type="molecule type" value="Genomic_DNA"/>
</dbReference>
<name>A0ABU9X2V3_9MICC</name>
<dbReference type="PANTHER" id="PTHR12110">
    <property type="entry name" value="HYDROXYPYRUVATE ISOMERASE"/>
    <property type="match status" value="1"/>
</dbReference>
<evidence type="ECO:0000256" key="1">
    <source>
        <dbReference type="ARBA" id="ARBA00023277"/>
    </source>
</evidence>
<dbReference type="Gene3D" id="3.20.20.150">
    <property type="entry name" value="Divalent-metal-dependent TIM barrel enzymes"/>
    <property type="match status" value="1"/>
</dbReference>
<organism evidence="3 4">
    <name type="scientific">Sinomonas halotolerans</name>
    <dbReference type="NCBI Taxonomy" id="1644133"/>
    <lineage>
        <taxon>Bacteria</taxon>
        <taxon>Bacillati</taxon>
        <taxon>Actinomycetota</taxon>
        <taxon>Actinomycetes</taxon>
        <taxon>Micrococcales</taxon>
        <taxon>Micrococcaceae</taxon>
        <taxon>Sinomonas</taxon>
    </lineage>
</organism>
<dbReference type="InterPro" id="IPR050312">
    <property type="entry name" value="IolE/XylAMocC-like"/>
</dbReference>
<dbReference type="InterPro" id="IPR013022">
    <property type="entry name" value="Xyl_isomerase-like_TIM-brl"/>
</dbReference>
<dbReference type="GO" id="GO:0016853">
    <property type="term" value="F:isomerase activity"/>
    <property type="evidence" value="ECO:0007669"/>
    <property type="project" value="UniProtKB-KW"/>
</dbReference>
<protein>
    <submittedName>
        <fullName evidence="3">Sugar phosphate isomerase/epimerase</fullName>
    </submittedName>
</protein>
<feature type="domain" description="Xylose isomerase-like TIM barrel" evidence="2">
    <location>
        <begin position="24"/>
        <end position="276"/>
    </location>
</feature>
<sequence>MFHDRLGCSSISFRHLSLREALATMAALGFEEIDLGALPGVCDHVPFALTAHDAGLVAEAVAAAGLRVRSVNGDIGDLNRPLDSAGRAARDAHLDALLGLTRTVGAQALVLPCGALDPRPVRGLGEDLDLVADQLAAAGERAAESGVGLWTESLHFYRLCGTLDRALALADRLAGTRVRHVVDLSHVVASGAAPEEAIAALAWRAGGDGIAHVHLRDAVPGNINLSIGNGSVDFAGALAALRTAGFGGHFSLELEAHDLTHDERPAAAAKAASFITDLI</sequence>
<dbReference type="SUPFAM" id="SSF51658">
    <property type="entry name" value="Xylose isomerase-like"/>
    <property type="match status" value="1"/>
</dbReference>
<dbReference type="RefSeq" id="WP_345886332.1">
    <property type="nucleotide sequence ID" value="NZ_JBDFRB010000018.1"/>
</dbReference>
<dbReference type="PANTHER" id="PTHR12110:SF41">
    <property type="entry name" value="INOSOSE DEHYDRATASE"/>
    <property type="match status" value="1"/>
</dbReference>
<dbReference type="Pfam" id="PF01261">
    <property type="entry name" value="AP_endonuc_2"/>
    <property type="match status" value="1"/>
</dbReference>
<keyword evidence="1" id="KW-0119">Carbohydrate metabolism</keyword>
<keyword evidence="3" id="KW-0413">Isomerase</keyword>
<dbReference type="InterPro" id="IPR036237">
    <property type="entry name" value="Xyl_isomerase-like_sf"/>
</dbReference>
<evidence type="ECO:0000259" key="2">
    <source>
        <dbReference type="Pfam" id="PF01261"/>
    </source>
</evidence>
<proteinExistence type="predicted"/>
<gene>
    <name evidence="3" type="ORF">ABCQ75_14715</name>
</gene>
<accession>A0ABU9X2V3</accession>
<evidence type="ECO:0000313" key="3">
    <source>
        <dbReference type="EMBL" id="MEN2745778.1"/>
    </source>
</evidence>